<name>A0ABD5RV54_9EURY</name>
<evidence type="ECO:0000313" key="2">
    <source>
        <dbReference type="EMBL" id="MFC6723140.1"/>
    </source>
</evidence>
<organism evidence="2 3">
    <name type="scientific">Halobium palmae</name>
    <dbReference type="NCBI Taxonomy" id="1776492"/>
    <lineage>
        <taxon>Archaea</taxon>
        <taxon>Methanobacteriati</taxon>
        <taxon>Methanobacteriota</taxon>
        <taxon>Stenosarchaea group</taxon>
        <taxon>Halobacteria</taxon>
        <taxon>Halobacteriales</taxon>
        <taxon>Haloferacaceae</taxon>
        <taxon>Halobium</taxon>
    </lineage>
</organism>
<proteinExistence type="predicted"/>
<protein>
    <submittedName>
        <fullName evidence="2">Uncharacterized protein</fullName>
    </submittedName>
</protein>
<dbReference type="EMBL" id="JBHSWU010000005">
    <property type="protein sequence ID" value="MFC6723140.1"/>
    <property type="molecule type" value="Genomic_DNA"/>
</dbReference>
<dbReference type="Proteomes" id="UP001596328">
    <property type="component" value="Unassembled WGS sequence"/>
</dbReference>
<evidence type="ECO:0000313" key="3">
    <source>
        <dbReference type="Proteomes" id="UP001596328"/>
    </source>
</evidence>
<feature type="region of interest" description="Disordered" evidence="1">
    <location>
        <begin position="1"/>
        <end position="29"/>
    </location>
</feature>
<gene>
    <name evidence="2" type="ORF">ACFQE1_01780</name>
</gene>
<dbReference type="AlphaFoldDB" id="A0ABD5RV54"/>
<comment type="caution">
    <text evidence="2">The sequence shown here is derived from an EMBL/GenBank/DDBJ whole genome shotgun (WGS) entry which is preliminary data.</text>
</comment>
<accession>A0ABD5RV54</accession>
<sequence>MRRTSENGNEPKAEQTENQELPRVKNVDEIPVEELPGFRTATELKQEELVLSLTENDYIKINGEPYGVTDDHGRVYADKYPSDHPEHRGMPIRGCIAQLCLDDDGGIYGENRHGSRKEIESIEVVKRVHIPEKYKHIDETMLLSPFPEDMANQRY</sequence>
<keyword evidence="3" id="KW-1185">Reference proteome</keyword>
<evidence type="ECO:0000256" key="1">
    <source>
        <dbReference type="SAM" id="MobiDB-lite"/>
    </source>
</evidence>
<reference evidence="2 3" key="1">
    <citation type="journal article" date="2019" name="Int. J. Syst. Evol. Microbiol.">
        <title>The Global Catalogue of Microorganisms (GCM) 10K type strain sequencing project: providing services to taxonomists for standard genome sequencing and annotation.</title>
        <authorList>
            <consortium name="The Broad Institute Genomics Platform"/>
            <consortium name="The Broad Institute Genome Sequencing Center for Infectious Disease"/>
            <person name="Wu L."/>
            <person name="Ma J."/>
        </authorList>
    </citation>
    <scope>NUCLEOTIDE SEQUENCE [LARGE SCALE GENOMIC DNA]</scope>
    <source>
        <strain evidence="2 3">NBRC 111368</strain>
    </source>
</reference>
<feature type="compositionally biased region" description="Basic and acidic residues" evidence="1">
    <location>
        <begin position="9"/>
        <end position="28"/>
    </location>
</feature>